<evidence type="ECO:0000313" key="2">
    <source>
        <dbReference type="EMBL" id="QJR16719.1"/>
    </source>
</evidence>
<gene>
    <name evidence="2" type="ORF">DSM104440_03555</name>
</gene>
<dbReference type="Proteomes" id="UP000503096">
    <property type="component" value="Chromosome"/>
</dbReference>
<dbReference type="RefSeq" id="WP_171165083.1">
    <property type="nucleotide sequence ID" value="NZ_CP053073.1"/>
</dbReference>
<dbReference type="KEGG" id="upl:DSM104440_03555"/>
<accession>A0A6M4HA97</accession>
<dbReference type="Pfam" id="PF12281">
    <property type="entry name" value="NTP_transf_8"/>
    <property type="match status" value="1"/>
</dbReference>
<protein>
    <recommendedName>
        <fullName evidence="1">Nucleotidyltransferase-like domain-containing protein</fullName>
    </recommendedName>
</protein>
<organism evidence="2 3">
    <name type="scientific">Usitatibacter palustris</name>
    <dbReference type="NCBI Taxonomy" id="2732487"/>
    <lineage>
        <taxon>Bacteria</taxon>
        <taxon>Pseudomonadati</taxon>
        <taxon>Pseudomonadota</taxon>
        <taxon>Betaproteobacteria</taxon>
        <taxon>Nitrosomonadales</taxon>
        <taxon>Usitatibacteraceae</taxon>
        <taxon>Usitatibacter</taxon>
    </lineage>
</organism>
<sequence>MRFRELSIAAQTAYAELLESARAQGRHRTVADLNGSFASKKVKERTYWYFAYRDIEARVRQIYVGPDDDRVRKLIATVREARDSKPLAPLARSAAALGCEAAVPRHFRIVRRLSEYGFFRAGGVLVGTHAFLCLGNLLGVKFTDGSRTLDVDLAHAGKNISVALPADIKVDVQGALDSLEMGFLPITEMQGKAGTTYLNPKNPELRIDFVTSASRAGKSSVHVPNLNVALEPLKFMEFSLEDTTQAALLSTEGAVIVNIPSPARFAIHKLVVYGERSGASRLKSKKDLLQAASLIDALAAERADELRNAWTDALGRGPGWTKRAHEGLAALQKLEPKVESLKEWAWGATHMISPKDARAARIIKRGEDFEP</sequence>
<evidence type="ECO:0000313" key="3">
    <source>
        <dbReference type="Proteomes" id="UP000503096"/>
    </source>
</evidence>
<dbReference type="EMBL" id="CP053073">
    <property type="protein sequence ID" value="QJR16719.1"/>
    <property type="molecule type" value="Genomic_DNA"/>
</dbReference>
<feature type="domain" description="Nucleotidyltransferase-like" evidence="1">
    <location>
        <begin position="107"/>
        <end position="314"/>
    </location>
</feature>
<dbReference type="InParanoid" id="A0A6M4HA97"/>
<dbReference type="InterPro" id="IPR058575">
    <property type="entry name" value="NTP_transf_8_dom"/>
</dbReference>
<dbReference type="AlphaFoldDB" id="A0A6M4HA97"/>
<reference evidence="2 3" key="1">
    <citation type="submission" date="2020-04" db="EMBL/GenBank/DDBJ databases">
        <title>Usitatibacter rugosus gen. nov., sp. nov. and Usitatibacter palustris sp. nov., novel members of Usitatibacteraceae fam. nov. within the order Nitrosomonadales isolated from soil.</title>
        <authorList>
            <person name="Huber K.J."/>
            <person name="Neumann-Schaal M."/>
            <person name="Geppert A."/>
            <person name="Luckner M."/>
            <person name="Wanner G."/>
            <person name="Overmann J."/>
        </authorList>
    </citation>
    <scope>NUCLEOTIDE SEQUENCE [LARGE SCALE GENOMIC DNA]</scope>
    <source>
        <strain evidence="2 3">Swamp67</strain>
    </source>
</reference>
<name>A0A6M4HA97_9PROT</name>
<keyword evidence="3" id="KW-1185">Reference proteome</keyword>
<evidence type="ECO:0000259" key="1">
    <source>
        <dbReference type="Pfam" id="PF12281"/>
    </source>
</evidence>
<proteinExistence type="predicted"/>